<name>A0A507B9N9_9PEZI</name>
<dbReference type="NCBIfam" id="TIGR04336">
    <property type="entry name" value="AmmeMemoSam_B"/>
    <property type="match status" value="1"/>
</dbReference>
<dbReference type="Gene3D" id="3.40.830.10">
    <property type="entry name" value="LigB-like"/>
    <property type="match status" value="1"/>
</dbReference>
<keyword evidence="3" id="KW-1185">Reference proteome</keyword>
<dbReference type="OrthoDB" id="417112at2759"/>
<dbReference type="CDD" id="cd07361">
    <property type="entry name" value="MEMO_like"/>
    <property type="match status" value="1"/>
</dbReference>
<dbReference type="Proteomes" id="UP000319257">
    <property type="component" value="Unassembled WGS sequence"/>
</dbReference>
<comment type="caution">
    <text evidence="2">The sequence shown here is derived from an EMBL/GenBank/DDBJ whole genome shotgun (WGS) entry which is preliminary data.</text>
</comment>
<dbReference type="PANTHER" id="PTHR11060">
    <property type="entry name" value="PROTEIN MEMO1"/>
    <property type="match status" value="1"/>
</dbReference>
<evidence type="ECO:0000313" key="2">
    <source>
        <dbReference type="EMBL" id="TPX15334.1"/>
    </source>
</evidence>
<dbReference type="PANTHER" id="PTHR11060:SF0">
    <property type="entry name" value="PROTEIN MEMO1"/>
    <property type="match status" value="1"/>
</dbReference>
<evidence type="ECO:0000313" key="3">
    <source>
        <dbReference type="Proteomes" id="UP000319257"/>
    </source>
</evidence>
<proteinExistence type="inferred from homology"/>
<evidence type="ECO:0008006" key="4">
    <source>
        <dbReference type="Google" id="ProtNLM"/>
    </source>
</evidence>
<comment type="similarity">
    <text evidence="1">Belongs to the MEMO1 family.</text>
</comment>
<sequence>MASQESKLAGTRRAAKAGSWYTANPDILSKQLEKWLDDVPNKINGSSLPIPGARVIIAPHAGYSYSGPCAAWAYKALDLSKAERIFVLGPSHTYGLSGCALTTFAHWATPLGDLVVDQDVMDELRATGRFADIPRFNDTEEHSLEMHMPYIYKRLEQTWRDSRPWPTIVPMVVGDGSPSAEKRVGRLLAPYLRDPANAFVISSDFCHWGSDNFGYSTYCTSPELEDLQKLSKYGPAPTDPPIHEAIRYLDEAAMASIETGIYDRFRANIDLTENTVCGRHPIGVMMAALEELASKPKWGKAAAVATDAEEAESNEVKPPEMKGTGKFAFVQYRRSSLVNDVNKTSVSYASAYAIV</sequence>
<dbReference type="EMBL" id="SKBQ01000022">
    <property type="protein sequence ID" value="TPX15334.1"/>
    <property type="molecule type" value="Genomic_DNA"/>
</dbReference>
<dbReference type="GeneID" id="41972058"/>
<dbReference type="InParanoid" id="A0A507B9N9"/>
<reference evidence="2 3" key="1">
    <citation type="submission" date="2019-06" db="EMBL/GenBank/DDBJ databases">
        <title>Draft genome sequence of the filamentous fungus Phialemoniopsis curvata isolated from diesel fuel.</title>
        <authorList>
            <person name="Varaljay V.A."/>
            <person name="Lyon W.J."/>
            <person name="Crouch A.L."/>
            <person name="Drake C.E."/>
            <person name="Hollomon J.M."/>
            <person name="Nadeau L.J."/>
            <person name="Nunn H.S."/>
            <person name="Stevenson B.S."/>
            <person name="Bojanowski C.L."/>
            <person name="Crookes-Goodson W.J."/>
        </authorList>
    </citation>
    <scope>NUCLEOTIDE SEQUENCE [LARGE SCALE GENOMIC DNA]</scope>
    <source>
        <strain evidence="2 3">D216</strain>
    </source>
</reference>
<accession>A0A507B9N9</accession>
<gene>
    <name evidence="2" type="ORF">E0L32_004611</name>
</gene>
<organism evidence="2 3">
    <name type="scientific">Thyridium curvatum</name>
    <dbReference type="NCBI Taxonomy" id="1093900"/>
    <lineage>
        <taxon>Eukaryota</taxon>
        <taxon>Fungi</taxon>
        <taxon>Dikarya</taxon>
        <taxon>Ascomycota</taxon>
        <taxon>Pezizomycotina</taxon>
        <taxon>Sordariomycetes</taxon>
        <taxon>Sordariomycetidae</taxon>
        <taxon>Thyridiales</taxon>
        <taxon>Thyridiaceae</taxon>
        <taxon>Thyridium</taxon>
    </lineage>
</organism>
<dbReference type="Pfam" id="PF01875">
    <property type="entry name" value="Memo"/>
    <property type="match status" value="1"/>
</dbReference>
<protein>
    <recommendedName>
        <fullName evidence="4">Protein MEMO1</fullName>
    </recommendedName>
</protein>
<dbReference type="InterPro" id="IPR002737">
    <property type="entry name" value="MEMO1_fam"/>
</dbReference>
<dbReference type="RefSeq" id="XP_030997045.1">
    <property type="nucleotide sequence ID" value="XM_031139041.1"/>
</dbReference>
<dbReference type="HAMAP" id="MF_00055">
    <property type="entry name" value="MEMO1"/>
    <property type="match status" value="1"/>
</dbReference>
<evidence type="ECO:0000256" key="1">
    <source>
        <dbReference type="ARBA" id="ARBA00006315"/>
    </source>
</evidence>
<dbReference type="AlphaFoldDB" id="A0A507B9N9"/>
<dbReference type="FunCoup" id="A0A507B9N9">
    <property type="interactions" value="485"/>
</dbReference>
<dbReference type="STRING" id="1093900.A0A507B9N9"/>